<feature type="compositionally biased region" description="Low complexity" evidence="1">
    <location>
        <begin position="12"/>
        <end position="45"/>
    </location>
</feature>
<protein>
    <submittedName>
        <fullName evidence="2">Uncharacterized protein</fullName>
    </submittedName>
</protein>
<dbReference type="HOGENOM" id="CLU_3197070_0_0_4"/>
<organism evidence="2">
    <name type="scientific">Burkholderia pseudomallei 1710a</name>
    <dbReference type="NCBI Taxonomy" id="320371"/>
    <lineage>
        <taxon>Bacteria</taxon>
        <taxon>Pseudomonadati</taxon>
        <taxon>Pseudomonadota</taxon>
        <taxon>Betaproteobacteria</taxon>
        <taxon>Burkholderiales</taxon>
        <taxon>Burkholderiaceae</taxon>
        <taxon>Burkholderia</taxon>
        <taxon>pseudomallei group</taxon>
    </lineage>
</organism>
<accession>A0A0E1W5X8</accession>
<gene>
    <name evidence="2" type="ORF">BURPS1710A_A0653</name>
</gene>
<evidence type="ECO:0000313" key="2">
    <source>
        <dbReference type="EMBL" id="EET05042.1"/>
    </source>
</evidence>
<dbReference type="EMBL" id="CM000833">
    <property type="protein sequence ID" value="EET05042.1"/>
    <property type="molecule type" value="Genomic_DNA"/>
</dbReference>
<dbReference type="AlphaFoldDB" id="A0A0E1W5X8"/>
<name>A0A0E1W5X8_BURPE</name>
<dbReference type="Proteomes" id="UP000001812">
    <property type="component" value="Chromosome II"/>
</dbReference>
<feature type="region of interest" description="Disordered" evidence="1">
    <location>
        <begin position="1"/>
        <end position="45"/>
    </location>
</feature>
<proteinExistence type="predicted"/>
<evidence type="ECO:0000256" key="1">
    <source>
        <dbReference type="SAM" id="MobiDB-lite"/>
    </source>
</evidence>
<reference evidence="2" key="1">
    <citation type="submission" date="2009-05" db="EMBL/GenBank/DDBJ databases">
        <authorList>
            <person name="Harkins D.M."/>
            <person name="DeShazer D."/>
            <person name="Woods D.E."/>
            <person name="Brinkac L.M."/>
            <person name="Brown K.A."/>
            <person name="Hung G.C."/>
            <person name="Tuanyok A."/>
            <person name="Zhang B."/>
            <person name="Nierman W.C."/>
        </authorList>
    </citation>
    <scope>NUCLEOTIDE SEQUENCE [LARGE SCALE GENOMIC DNA]</scope>
    <source>
        <strain evidence="2">1710a</strain>
    </source>
</reference>
<sequence length="45" mass="4387">MIGAPTEPGGAPRPSRTRSVSAAARASRAAATPAGAERAPSACRP</sequence>